<evidence type="ECO:0000256" key="4">
    <source>
        <dbReference type="SAM" id="MobiDB-lite"/>
    </source>
</evidence>
<feature type="compositionally biased region" description="Basic and acidic residues" evidence="4">
    <location>
        <begin position="37"/>
        <end position="57"/>
    </location>
</feature>
<dbReference type="PROSITE" id="PS50294">
    <property type="entry name" value="WD_REPEATS_REGION"/>
    <property type="match status" value="5"/>
</dbReference>
<dbReference type="Pfam" id="PF00400">
    <property type="entry name" value="WD40"/>
    <property type="match status" value="7"/>
</dbReference>
<dbReference type="PROSITE" id="PS50082">
    <property type="entry name" value="WD_REPEATS_2"/>
    <property type="match status" value="5"/>
</dbReference>
<dbReference type="Pfam" id="PF08799">
    <property type="entry name" value="PRP4"/>
    <property type="match status" value="1"/>
</dbReference>
<dbReference type="Gene3D" id="4.10.280.110">
    <property type="entry name" value="Pre-mRNA processing factor 4 domain"/>
    <property type="match status" value="1"/>
</dbReference>
<protein>
    <recommendedName>
        <fullName evidence="5">Pre-mRNA processing factor 4 (PRP4)-like domain-containing protein</fullName>
    </recommendedName>
</protein>
<dbReference type="InterPro" id="IPR014906">
    <property type="entry name" value="PRP4-like"/>
</dbReference>
<evidence type="ECO:0000259" key="5">
    <source>
        <dbReference type="SMART" id="SM00500"/>
    </source>
</evidence>
<keyword evidence="1 3" id="KW-0853">WD repeat</keyword>
<evidence type="ECO:0000256" key="1">
    <source>
        <dbReference type="ARBA" id="ARBA00022574"/>
    </source>
</evidence>
<evidence type="ECO:0000313" key="7">
    <source>
        <dbReference type="Proteomes" id="UP001157974"/>
    </source>
</evidence>
<feature type="repeat" description="WD" evidence="3">
    <location>
        <begin position="230"/>
        <end position="272"/>
    </location>
</feature>
<comment type="caution">
    <text evidence="6">The sequence shown here is derived from an EMBL/GenBank/DDBJ whole genome shotgun (WGS) entry which is preliminary data.</text>
</comment>
<keyword evidence="7" id="KW-1185">Reference proteome</keyword>
<feature type="domain" description="Pre-mRNA processing factor 4 (PRP4)-like" evidence="5">
    <location>
        <begin position="63"/>
        <end position="116"/>
    </location>
</feature>
<gene>
    <name evidence="6" type="ORF">NDN08_004700</name>
</gene>
<dbReference type="InterPro" id="IPR036285">
    <property type="entry name" value="PRP4-like_sf"/>
</dbReference>
<dbReference type="InterPro" id="IPR015943">
    <property type="entry name" value="WD40/YVTN_repeat-like_dom_sf"/>
</dbReference>
<accession>A0AAV8USK4</accession>
<name>A0AAV8USK4_9RHOD</name>
<dbReference type="InterPro" id="IPR020472">
    <property type="entry name" value="WD40_PAC1"/>
</dbReference>
<dbReference type="InterPro" id="IPR019775">
    <property type="entry name" value="WD40_repeat_CS"/>
</dbReference>
<dbReference type="SMART" id="SM00500">
    <property type="entry name" value="SFM"/>
    <property type="match status" value="1"/>
</dbReference>
<feature type="repeat" description="WD" evidence="3">
    <location>
        <begin position="276"/>
        <end position="317"/>
    </location>
</feature>
<dbReference type="GO" id="GO:0000398">
    <property type="term" value="P:mRNA splicing, via spliceosome"/>
    <property type="evidence" value="ECO:0007669"/>
    <property type="project" value="TreeGrafter"/>
</dbReference>
<feature type="repeat" description="WD" evidence="3">
    <location>
        <begin position="402"/>
        <end position="435"/>
    </location>
</feature>
<dbReference type="PRINTS" id="PR00320">
    <property type="entry name" value="GPROTEINBRPT"/>
</dbReference>
<dbReference type="SMART" id="SM00320">
    <property type="entry name" value="WD40"/>
    <property type="match status" value="7"/>
</dbReference>
<organism evidence="6 7">
    <name type="scientific">Rhodosorus marinus</name>
    <dbReference type="NCBI Taxonomy" id="101924"/>
    <lineage>
        <taxon>Eukaryota</taxon>
        <taxon>Rhodophyta</taxon>
        <taxon>Stylonematophyceae</taxon>
        <taxon>Stylonematales</taxon>
        <taxon>Stylonemataceae</taxon>
        <taxon>Rhodosorus</taxon>
    </lineage>
</organism>
<dbReference type="EMBL" id="JAMWBK010000007">
    <property type="protein sequence ID" value="KAJ8903596.1"/>
    <property type="molecule type" value="Genomic_DNA"/>
</dbReference>
<reference evidence="6 7" key="1">
    <citation type="journal article" date="2023" name="Nat. Commun.">
        <title>Origin of minicircular mitochondrial genomes in red algae.</title>
        <authorList>
            <person name="Lee Y."/>
            <person name="Cho C.H."/>
            <person name="Lee Y.M."/>
            <person name="Park S.I."/>
            <person name="Yang J.H."/>
            <person name="West J.A."/>
            <person name="Bhattacharya D."/>
            <person name="Yoon H.S."/>
        </authorList>
    </citation>
    <scope>NUCLEOTIDE SEQUENCE [LARGE SCALE GENOMIC DNA]</scope>
    <source>
        <strain evidence="6 7">CCMP1338</strain>
        <tissue evidence="6">Whole cell</tissue>
    </source>
</reference>
<sequence length="527" mass="58731">MAAVTKMEEGSGSESGEENGVGENGQVESVFFDNAAEDARKEQEHREGVLDKQREARALVLPTADTDVRSELRNRGEPVCLFGEDAHDRRERLRALVLEEKENKPSDEQKDAKEEENKNEPAPEEFFTEGLEELKQARLKILKKSLHNSRDRLVESRKRLRSVEFREEGNEIYASMQNVALVSSQIGDSRPLAACAFSSGAQDPSTIATGSWSGLVKLWDANSGALPLVLKGHTERVSHLAFHPSKPDVIASCSADKTVHLWDTKREEKDRITAVYRDHADRVSGVAFHPNGELLGSSSFDTTWRLYDLETGTCLLLQEGHSKPIYRIAFHQDGSLTASCGLDRAVRVWDNRSGRCIMTFTGHVDSVLGADFSPDGYQLATGSNDNSIKIWDLRKRRCFYTIAAHSSCVTSVKYQPGSGHVLLSTSFDKTAKVWSRRGYVLVGVLSNHEEKVTCGDIGGSAEHIVTACYDKTWKYWSYSDSTGLVVLLPMMTGVCYASGEVMVHEKGGSFLHPRSRAMRFKVHRRTW</sequence>
<feature type="repeat" description="WD" evidence="3">
    <location>
        <begin position="360"/>
        <end position="401"/>
    </location>
</feature>
<evidence type="ECO:0000256" key="3">
    <source>
        <dbReference type="PROSITE-ProRule" id="PRU00221"/>
    </source>
</evidence>
<dbReference type="GO" id="GO:0017070">
    <property type="term" value="F:U6 snRNA binding"/>
    <property type="evidence" value="ECO:0007669"/>
    <property type="project" value="TreeGrafter"/>
</dbReference>
<dbReference type="CDD" id="cd00200">
    <property type="entry name" value="WD40"/>
    <property type="match status" value="1"/>
</dbReference>
<dbReference type="Gene3D" id="2.130.10.10">
    <property type="entry name" value="YVTN repeat-like/Quinoprotein amine dehydrogenase"/>
    <property type="match status" value="3"/>
</dbReference>
<dbReference type="InterPro" id="IPR001680">
    <property type="entry name" value="WD40_rpt"/>
</dbReference>
<dbReference type="Proteomes" id="UP001157974">
    <property type="component" value="Unassembled WGS sequence"/>
</dbReference>
<dbReference type="GO" id="GO:0046540">
    <property type="term" value="C:U4/U6 x U5 tri-snRNP complex"/>
    <property type="evidence" value="ECO:0007669"/>
    <property type="project" value="TreeGrafter"/>
</dbReference>
<dbReference type="InterPro" id="IPR036322">
    <property type="entry name" value="WD40_repeat_dom_sf"/>
</dbReference>
<feature type="region of interest" description="Disordered" evidence="4">
    <location>
        <begin position="96"/>
        <end position="127"/>
    </location>
</feature>
<feature type="repeat" description="WD" evidence="3">
    <location>
        <begin position="318"/>
        <end position="359"/>
    </location>
</feature>
<dbReference type="GO" id="GO:0030621">
    <property type="term" value="F:U4 snRNA binding"/>
    <property type="evidence" value="ECO:0007669"/>
    <property type="project" value="TreeGrafter"/>
</dbReference>
<proteinExistence type="predicted"/>
<dbReference type="PANTHER" id="PTHR19846:SF0">
    <property type="entry name" value="PRE-MRNA PROCESSING FACTOR 4"/>
    <property type="match status" value="1"/>
</dbReference>
<dbReference type="PANTHER" id="PTHR19846">
    <property type="entry name" value="WD40 REPEAT PROTEIN"/>
    <property type="match status" value="1"/>
</dbReference>
<keyword evidence="2" id="KW-0677">Repeat</keyword>
<dbReference type="FunFam" id="2.130.10.10:FF:000411">
    <property type="entry name" value="U4/U6 small nuclear ribonucleoprotein Prp4"/>
    <property type="match status" value="1"/>
</dbReference>
<dbReference type="AlphaFoldDB" id="A0AAV8USK4"/>
<evidence type="ECO:0000313" key="6">
    <source>
        <dbReference type="EMBL" id="KAJ8903596.1"/>
    </source>
</evidence>
<dbReference type="SUPFAM" id="SSF158230">
    <property type="entry name" value="PRP4-like"/>
    <property type="match status" value="1"/>
</dbReference>
<dbReference type="PROSITE" id="PS00678">
    <property type="entry name" value="WD_REPEATS_1"/>
    <property type="match status" value="2"/>
</dbReference>
<feature type="region of interest" description="Disordered" evidence="4">
    <location>
        <begin position="1"/>
        <end position="69"/>
    </location>
</feature>
<evidence type="ECO:0000256" key="2">
    <source>
        <dbReference type="ARBA" id="ARBA00022737"/>
    </source>
</evidence>
<feature type="compositionally biased region" description="Basic and acidic residues" evidence="4">
    <location>
        <begin position="96"/>
        <end position="121"/>
    </location>
</feature>
<dbReference type="SUPFAM" id="SSF50978">
    <property type="entry name" value="WD40 repeat-like"/>
    <property type="match status" value="1"/>
</dbReference>